<dbReference type="GO" id="GO:0005509">
    <property type="term" value="F:calcium ion binding"/>
    <property type="evidence" value="ECO:0007669"/>
    <property type="project" value="InterPro"/>
</dbReference>
<dbReference type="STRING" id="1173584.SAMN05444851_1714"/>
<keyword evidence="4" id="KW-1185">Reference proteome</keyword>
<dbReference type="Gene3D" id="1.10.238.10">
    <property type="entry name" value="EF-hand"/>
    <property type="match status" value="1"/>
</dbReference>
<evidence type="ECO:0000313" key="4">
    <source>
        <dbReference type="Proteomes" id="UP000199650"/>
    </source>
</evidence>
<dbReference type="Pfam" id="PF13202">
    <property type="entry name" value="EF-hand_5"/>
    <property type="match status" value="1"/>
</dbReference>
<name>A0A1I0PL02_9RHOB</name>
<dbReference type="OrthoDB" id="7876131at2"/>
<accession>A0A1I0PL02</accession>
<dbReference type="AlphaFoldDB" id="A0A1I0PL02"/>
<dbReference type="InterPro" id="IPR018247">
    <property type="entry name" value="EF_Hand_1_Ca_BS"/>
</dbReference>
<keyword evidence="1" id="KW-0732">Signal</keyword>
<dbReference type="InterPro" id="IPR002048">
    <property type="entry name" value="EF_hand_dom"/>
</dbReference>
<proteinExistence type="predicted"/>
<feature type="chain" id="PRO_5011749788" evidence="1">
    <location>
        <begin position="24"/>
        <end position="80"/>
    </location>
</feature>
<feature type="signal peptide" evidence="1">
    <location>
        <begin position="1"/>
        <end position="23"/>
    </location>
</feature>
<dbReference type="InterPro" id="IPR011992">
    <property type="entry name" value="EF-hand-dom_pair"/>
</dbReference>
<evidence type="ECO:0000259" key="2">
    <source>
        <dbReference type="PROSITE" id="PS50222"/>
    </source>
</evidence>
<dbReference type="EMBL" id="FOJB01000001">
    <property type="protein sequence ID" value="SEW14993.1"/>
    <property type="molecule type" value="Genomic_DNA"/>
</dbReference>
<protein>
    <submittedName>
        <fullName evidence="3">EF hand</fullName>
    </submittedName>
</protein>
<sequence>MKTTRIISLAAAGFLAVTGAALAHEMDTDQDGLYTLTEMQTEYAELTQSDYDALDTNADGAIDADELEAAIASGALPAME</sequence>
<organism evidence="3 4">
    <name type="scientific">Aliiroseovarius sediminilitoris</name>
    <dbReference type="NCBI Taxonomy" id="1173584"/>
    <lineage>
        <taxon>Bacteria</taxon>
        <taxon>Pseudomonadati</taxon>
        <taxon>Pseudomonadota</taxon>
        <taxon>Alphaproteobacteria</taxon>
        <taxon>Rhodobacterales</taxon>
        <taxon>Paracoccaceae</taxon>
        <taxon>Aliiroseovarius</taxon>
    </lineage>
</organism>
<evidence type="ECO:0000256" key="1">
    <source>
        <dbReference type="SAM" id="SignalP"/>
    </source>
</evidence>
<dbReference type="Proteomes" id="UP000199650">
    <property type="component" value="Unassembled WGS sequence"/>
</dbReference>
<evidence type="ECO:0000313" key="3">
    <source>
        <dbReference type="EMBL" id="SEW14993.1"/>
    </source>
</evidence>
<dbReference type="PROSITE" id="PS00018">
    <property type="entry name" value="EF_HAND_1"/>
    <property type="match status" value="1"/>
</dbReference>
<feature type="domain" description="EF-hand" evidence="2">
    <location>
        <begin position="42"/>
        <end position="77"/>
    </location>
</feature>
<gene>
    <name evidence="3" type="ORF">SAMN05444851_1714</name>
</gene>
<reference evidence="3 4" key="1">
    <citation type="submission" date="2016-10" db="EMBL/GenBank/DDBJ databases">
        <authorList>
            <person name="de Groot N.N."/>
        </authorList>
    </citation>
    <scope>NUCLEOTIDE SEQUENCE [LARGE SCALE GENOMIC DNA]</scope>
    <source>
        <strain evidence="3 4">DSM 29439</strain>
    </source>
</reference>
<dbReference type="SUPFAM" id="SSF47473">
    <property type="entry name" value="EF-hand"/>
    <property type="match status" value="1"/>
</dbReference>
<dbReference type="PROSITE" id="PS50222">
    <property type="entry name" value="EF_HAND_2"/>
    <property type="match status" value="1"/>
</dbReference>
<dbReference type="RefSeq" id="WP_091429870.1">
    <property type="nucleotide sequence ID" value="NZ_FOJB01000001.1"/>
</dbReference>